<feature type="region of interest" description="Disordered" evidence="2">
    <location>
        <begin position="65"/>
        <end position="170"/>
    </location>
</feature>
<feature type="compositionally biased region" description="Low complexity" evidence="2">
    <location>
        <begin position="438"/>
        <end position="461"/>
    </location>
</feature>
<protein>
    <submittedName>
        <fullName evidence="3">Uncharacterized protein</fullName>
    </submittedName>
</protein>
<dbReference type="Proteomes" id="UP000256970">
    <property type="component" value="Unassembled WGS sequence"/>
</dbReference>
<feature type="compositionally biased region" description="Gly residues" evidence="2">
    <location>
        <begin position="65"/>
        <end position="76"/>
    </location>
</feature>
<evidence type="ECO:0000313" key="4">
    <source>
        <dbReference type="Proteomes" id="UP000256970"/>
    </source>
</evidence>
<dbReference type="EMBL" id="FNXT01001230">
    <property type="protein sequence ID" value="SZX75362.1"/>
    <property type="molecule type" value="Genomic_DNA"/>
</dbReference>
<feature type="region of interest" description="Disordered" evidence="2">
    <location>
        <begin position="274"/>
        <end position="296"/>
    </location>
</feature>
<evidence type="ECO:0000313" key="3">
    <source>
        <dbReference type="EMBL" id="SZX75362.1"/>
    </source>
</evidence>
<feature type="region of interest" description="Disordered" evidence="2">
    <location>
        <begin position="429"/>
        <end position="461"/>
    </location>
</feature>
<gene>
    <name evidence="3" type="ORF">BQ4739_LOCUS15639</name>
</gene>
<evidence type="ECO:0000256" key="1">
    <source>
        <dbReference type="SAM" id="Coils"/>
    </source>
</evidence>
<feature type="coiled-coil region" evidence="1">
    <location>
        <begin position="375"/>
        <end position="416"/>
    </location>
</feature>
<reference evidence="3 4" key="1">
    <citation type="submission" date="2016-10" db="EMBL/GenBank/DDBJ databases">
        <authorList>
            <person name="Cai Z."/>
        </authorList>
    </citation>
    <scope>NUCLEOTIDE SEQUENCE [LARGE SCALE GENOMIC DNA]</scope>
</reference>
<keyword evidence="1" id="KW-0175">Coiled coil</keyword>
<accession>A0A383WDW2</accession>
<feature type="compositionally biased region" description="Low complexity" evidence="2">
    <location>
        <begin position="77"/>
        <end position="89"/>
    </location>
</feature>
<keyword evidence="4" id="KW-1185">Reference proteome</keyword>
<feature type="region of interest" description="Disordered" evidence="2">
    <location>
        <begin position="320"/>
        <end position="351"/>
    </location>
</feature>
<feature type="compositionally biased region" description="Low complexity" evidence="2">
    <location>
        <begin position="112"/>
        <end position="170"/>
    </location>
</feature>
<dbReference type="STRING" id="3088.A0A383WDW2"/>
<organism evidence="3 4">
    <name type="scientific">Tetradesmus obliquus</name>
    <name type="common">Green alga</name>
    <name type="synonym">Acutodesmus obliquus</name>
    <dbReference type="NCBI Taxonomy" id="3088"/>
    <lineage>
        <taxon>Eukaryota</taxon>
        <taxon>Viridiplantae</taxon>
        <taxon>Chlorophyta</taxon>
        <taxon>core chlorophytes</taxon>
        <taxon>Chlorophyceae</taxon>
        <taxon>CS clade</taxon>
        <taxon>Sphaeropleales</taxon>
        <taxon>Scenedesmaceae</taxon>
        <taxon>Tetradesmus</taxon>
    </lineage>
</organism>
<name>A0A383WDW2_TETOB</name>
<feature type="compositionally biased region" description="Low complexity" evidence="2">
    <location>
        <begin position="338"/>
        <end position="351"/>
    </location>
</feature>
<sequence>MDLDNDNWAAVHQQLLEEPGIAAIPSHLQNYSPDVHGTLFENPGRWLAEFGCSEPYSNGATGVPGVQGNGFDGRGSSGVAAAGAGKVSSEPGLPGAAPSQHAPGSQQQDVWGLPGQTGPLLEQLQQQQLQQQLQMGSSHMQQQQQHGHGMPGSTQQGVASSPQQQQQQANQQQQQAQLQIAQLQGLQLLQQQQAQQPVLSSAHQHQLWGLQQQLWTLQQQAALISQQQQQLGMPLAVVMQQQPQQQAGQPTSLPMQLAIPLNVSAGLQGASAASFTAPSAQQQQQHSIPGLPNMGLAQNGLPHVPLSVAAAAAAAAANPAAHAKRQRAPARRGGSGSGPSSASNTAAAAAMAAAQHHSIQLQPQLWGMASVKKPKEKHRSVVGQLEAELQEKLSQLQLLSAENEMLKLRAAVLEATVQSREDQMRVISEHGPPVYPVDSPTPAASAATAATSNTSGDTGSPSAAAAAAAAAAGSRPGLPADLQSSGSTAAGEAGAAAAAAAATAVHGEGLSDDAAATPAAVEVEGGGSPAVQLDAQPEAHQEQQRQQHHVATLADFRDNVCGARAAVKAMSVEDIIRHWKQFLQDAMSVEDIIRHWKQFLQDVTGELVNVQREESSAAFKQQQQAAAAAARPHGTCAAAVAANGAAAGAAGDGVSAEAAAAAGGADPGLSPSHTRINEMVAKYSFLVKTAQQLNPSAYCRLFGTNLDTGLPAPYSDAHWRRVVSVLGLTKHQVNHILACAELYFSCRAKLQSEQRVLQQHLKATAASTESMLSGAGDDAAIQPWLDRLASNLKREHVLRVMLNSFVWCTIFTPVQCAKAAVYSHPWYVDVHAIVCVMCEDALTQPASGQRALVFPHRLQTSPLQQMQQMVM</sequence>
<proteinExistence type="predicted"/>
<evidence type="ECO:0000256" key="2">
    <source>
        <dbReference type="SAM" id="MobiDB-lite"/>
    </source>
</evidence>
<dbReference type="AlphaFoldDB" id="A0A383WDW2"/>
<feature type="compositionally biased region" description="Polar residues" evidence="2">
    <location>
        <begin position="274"/>
        <end position="287"/>
    </location>
</feature>